<evidence type="ECO:0000256" key="10">
    <source>
        <dbReference type="SAM" id="SignalP"/>
    </source>
</evidence>
<gene>
    <name evidence="13" type="primary">LOC107965763</name>
</gene>
<dbReference type="KEGG" id="ame:107965763"/>
<evidence type="ECO:0000256" key="7">
    <source>
        <dbReference type="ARBA" id="ARBA00023136"/>
    </source>
</evidence>
<keyword evidence="6" id="KW-1133">Transmembrane helix</keyword>
<evidence type="ECO:0000313" key="11">
    <source>
        <dbReference type="EnsemblMetazoa" id="XP_026300422"/>
    </source>
</evidence>
<dbReference type="GO" id="GO:0004984">
    <property type="term" value="F:olfactory receptor activity"/>
    <property type="evidence" value="ECO:0007669"/>
    <property type="project" value="InterPro"/>
</dbReference>
<sequence length="88" mass="10461">MFSCFIFLLYYVSQCVVDETFKFFDTPYNGNWYDLPLSIQKLLLFIIQGRKKPVLLSICGIFVPTYEMLLTQCKLTWSCFIMLYSIQK</sequence>
<comment type="subcellular location">
    <subcellularLocation>
        <location evidence="1">Cell membrane</location>
        <topology evidence="1">Multi-pass membrane protein</topology>
    </subcellularLocation>
</comment>
<evidence type="ECO:0000256" key="2">
    <source>
        <dbReference type="ARBA" id="ARBA00022475"/>
    </source>
</evidence>
<name>A0A7M7MSJ0_APIME</name>
<dbReference type="GO" id="GO:0005886">
    <property type="term" value="C:plasma membrane"/>
    <property type="evidence" value="ECO:0007669"/>
    <property type="project" value="UniProtKB-SubCell"/>
</dbReference>
<evidence type="ECO:0000313" key="13">
    <source>
        <dbReference type="RefSeq" id="XP_026300422.1"/>
    </source>
</evidence>
<reference evidence="11" key="1">
    <citation type="submission" date="2021-01" db="UniProtKB">
        <authorList>
            <consortium name="EnsemblMetazoa"/>
        </authorList>
    </citation>
    <scope>IDENTIFICATION</scope>
    <source>
        <strain evidence="11">DH4</strain>
    </source>
</reference>
<evidence type="ECO:0000256" key="6">
    <source>
        <dbReference type="ARBA" id="ARBA00022989"/>
    </source>
</evidence>
<dbReference type="OrthoDB" id="7616982at2759"/>
<accession>A0A7M7MSJ0</accession>
<evidence type="ECO:0000256" key="9">
    <source>
        <dbReference type="ARBA" id="ARBA00023224"/>
    </source>
</evidence>
<keyword evidence="4" id="KW-0812">Transmembrane</keyword>
<organism evidence="11">
    <name type="scientific">Apis mellifera</name>
    <name type="common">Honeybee</name>
    <dbReference type="NCBI Taxonomy" id="7460"/>
    <lineage>
        <taxon>Eukaryota</taxon>
        <taxon>Metazoa</taxon>
        <taxon>Ecdysozoa</taxon>
        <taxon>Arthropoda</taxon>
        <taxon>Hexapoda</taxon>
        <taxon>Insecta</taxon>
        <taxon>Pterygota</taxon>
        <taxon>Neoptera</taxon>
        <taxon>Endopterygota</taxon>
        <taxon>Hymenoptera</taxon>
        <taxon>Apocrita</taxon>
        <taxon>Aculeata</taxon>
        <taxon>Apoidea</taxon>
        <taxon>Anthophila</taxon>
        <taxon>Apidae</taxon>
        <taxon>Apis</taxon>
    </lineage>
</organism>
<accession>A0A8B8H8S9</accession>
<evidence type="ECO:0000256" key="8">
    <source>
        <dbReference type="ARBA" id="ARBA00023170"/>
    </source>
</evidence>
<dbReference type="GeneID" id="107965763"/>
<keyword evidence="8" id="KW-0675">Receptor</keyword>
<dbReference type="RefSeq" id="XP_026300422.1">
    <property type="nucleotide sequence ID" value="XM_026444637.1"/>
</dbReference>
<evidence type="ECO:0000256" key="4">
    <source>
        <dbReference type="ARBA" id="ARBA00022692"/>
    </source>
</evidence>
<dbReference type="EnsemblMetazoa" id="XM_026444637">
    <property type="protein sequence ID" value="XP_026300422"/>
    <property type="gene ID" value="LOC107965763"/>
</dbReference>
<keyword evidence="2" id="KW-1003">Cell membrane</keyword>
<dbReference type="GO" id="GO:0005549">
    <property type="term" value="F:odorant binding"/>
    <property type="evidence" value="ECO:0007669"/>
    <property type="project" value="InterPro"/>
</dbReference>
<keyword evidence="5" id="KW-0552">Olfaction</keyword>
<dbReference type="PANTHER" id="PTHR21137">
    <property type="entry name" value="ODORANT RECEPTOR"/>
    <property type="match status" value="1"/>
</dbReference>
<evidence type="ECO:0000313" key="12">
    <source>
        <dbReference type="Proteomes" id="UP000005203"/>
    </source>
</evidence>
<keyword evidence="12" id="KW-1185">Reference proteome</keyword>
<dbReference type="InterPro" id="IPR004117">
    <property type="entry name" value="7tm6_olfct_rcpt"/>
</dbReference>
<dbReference type="Proteomes" id="UP000005203">
    <property type="component" value="Linkage group LG13"/>
</dbReference>
<dbReference type="GO" id="GO:0007165">
    <property type="term" value="P:signal transduction"/>
    <property type="evidence" value="ECO:0007669"/>
    <property type="project" value="UniProtKB-KW"/>
</dbReference>
<dbReference type="Pfam" id="PF02949">
    <property type="entry name" value="7tm_6"/>
    <property type="match status" value="1"/>
</dbReference>
<evidence type="ECO:0000256" key="3">
    <source>
        <dbReference type="ARBA" id="ARBA00022606"/>
    </source>
</evidence>
<feature type="chain" id="PRO_5044660667" evidence="10">
    <location>
        <begin position="16"/>
        <end position="88"/>
    </location>
</feature>
<evidence type="ECO:0000256" key="1">
    <source>
        <dbReference type="ARBA" id="ARBA00004651"/>
    </source>
</evidence>
<keyword evidence="10" id="KW-0732">Signal</keyword>
<keyword evidence="3" id="KW-0716">Sensory transduction</keyword>
<feature type="signal peptide" evidence="10">
    <location>
        <begin position="1"/>
        <end position="15"/>
    </location>
</feature>
<dbReference type="AlphaFoldDB" id="A0A7M7MSJ0"/>
<keyword evidence="7" id="KW-0472">Membrane</keyword>
<reference evidence="13" key="2">
    <citation type="submission" date="2025-04" db="UniProtKB">
        <authorList>
            <consortium name="RefSeq"/>
        </authorList>
    </citation>
    <scope>IDENTIFICATION</scope>
    <source>
        <strain evidence="13">DH4</strain>
        <tissue evidence="13">Whole body</tissue>
    </source>
</reference>
<proteinExistence type="predicted"/>
<evidence type="ECO:0000256" key="5">
    <source>
        <dbReference type="ARBA" id="ARBA00022725"/>
    </source>
</evidence>
<protein>
    <submittedName>
        <fullName evidence="13">Odorant receptor 30a-like</fullName>
    </submittedName>
</protein>
<dbReference type="PANTHER" id="PTHR21137:SF35">
    <property type="entry name" value="ODORANT RECEPTOR 19A-RELATED"/>
    <property type="match status" value="1"/>
</dbReference>
<keyword evidence="9" id="KW-0807">Transducer</keyword>